<feature type="domain" description="DUF4485" evidence="1">
    <location>
        <begin position="8"/>
        <end position="87"/>
    </location>
</feature>
<organism evidence="2 3">
    <name type="scientific">Pyrocoelia pectoralis</name>
    <dbReference type="NCBI Taxonomy" id="417401"/>
    <lineage>
        <taxon>Eukaryota</taxon>
        <taxon>Metazoa</taxon>
        <taxon>Ecdysozoa</taxon>
        <taxon>Arthropoda</taxon>
        <taxon>Hexapoda</taxon>
        <taxon>Insecta</taxon>
        <taxon>Pterygota</taxon>
        <taxon>Neoptera</taxon>
        <taxon>Endopterygota</taxon>
        <taxon>Coleoptera</taxon>
        <taxon>Polyphaga</taxon>
        <taxon>Elateriformia</taxon>
        <taxon>Elateroidea</taxon>
        <taxon>Lampyridae</taxon>
        <taxon>Lampyrinae</taxon>
        <taxon>Pyrocoelia</taxon>
    </lineage>
</organism>
<evidence type="ECO:0000313" key="3">
    <source>
        <dbReference type="Proteomes" id="UP001329430"/>
    </source>
</evidence>
<dbReference type="Pfam" id="PF14846">
    <property type="entry name" value="DUF4485"/>
    <property type="match status" value="1"/>
</dbReference>
<protein>
    <recommendedName>
        <fullName evidence="1">DUF4485 domain-containing protein</fullName>
    </recommendedName>
</protein>
<dbReference type="InterPro" id="IPR027831">
    <property type="entry name" value="DUF4485"/>
</dbReference>
<keyword evidence="3" id="KW-1185">Reference proteome</keyword>
<accession>A0AAN7VVF7</accession>
<gene>
    <name evidence="2" type="ORF">RI129_001402</name>
</gene>
<dbReference type="EMBL" id="JAVRBK010000001">
    <property type="protein sequence ID" value="KAK5650373.1"/>
    <property type="molecule type" value="Genomic_DNA"/>
</dbReference>
<sequence length="154" mass="17999">MANPIHALNDNFFYNSMLARALIPLLPTNFRTPIRHWLDKLHEMDKNLEEMAVRNDYMWFMLLMLQSKKVSEPFNNIPPHELMPLRTILSPVVYEEILTATDQNMAWLDNVNEHKIERTLPEPVSSPPSQFLDNQPLPQNGIICYMAAFSDQDF</sequence>
<dbReference type="Proteomes" id="UP001329430">
    <property type="component" value="Chromosome 1"/>
</dbReference>
<name>A0AAN7VVF7_9COLE</name>
<comment type="caution">
    <text evidence="2">The sequence shown here is derived from an EMBL/GenBank/DDBJ whole genome shotgun (WGS) entry which is preliminary data.</text>
</comment>
<evidence type="ECO:0000313" key="2">
    <source>
        <dbReference type="EMBL" id="KAK5650373.1"/>
    </source>
</evidence>
<proteinExistence type="predicted"/>
<reference evidence="2 3" key="1">
    <citation type="journal article" date="2024" name="Insects">
        <title>An Improved Chromosome-Level Genome Assembly of the Firefly Pyrocoelia pectoralis.</title>
        <authorList>
            <person name="Fu X."/>
            <person name="Meyer-Rochow V.B."/>
            <person name="Ballantyne L."/>
            <person name="Zhu X."/>
        </authorList>
    </citation>
    <scope>NUCLEOTIDE SEQUENCE [LARGE SCALE GENOMIC DNA]</scope>
    <source>
        <strain evidence="2">XCY_ONT2</strain>
    </source>
</reference>
<dbReference type="AlphaFoldDB" id="A0AAN7VVF7"/>
<evidence type="ECO:0000259" key="1">
    <source>
        <dbReference type="Pfam" id="PF14846"/>
    </source>
</evidence>